<reference evidence="2" key="1">
    <citation type="journal article" date="2023" name="Mol. Biol. Evol.">
        <title>Third-Generation Sequencing Reveals the Adaptive Role of the Epigenome in Three Deep-Sea Polychaetes.</title>
        <authorList>
            <person name="Perez M."/>
            <person name="Aroh O."/>
            <person name="Sun Y."/>
            <person name="Lan Y."/>
            <person name="Juniper S.K."/>
            <person name="Young C.R."/>
            <person name="Angers B."/>
            <person name="Qian P.Y."/>
        </authorList>
    </citation>
    <scope>NUCLEOTIDE SEQUENCE</scope>
    <source>
        <strain evidence="2">P08H-3</strain>
    </source>
</reference>
<keyword evidence="3" id="KW-1185">Reference proteome</keyword>
<protein>
    <recommendedName>
        <fullName evidence="4">GRIP1-associated protein 1</fullName>
    </recommendedName>
</protein>
<feature type="coiled-coil region" evidence="1">
    <location>
        <begin position="31"/>
        <end position="156"/>
    </location>
</feature>
<feature type="coiled-coil region" evidence="1">
    <location>
        <begin position="668"/>
        <end position="695"/>
    </location>
</feature>
<feature type="coiled-coil region" evidence="1">
    <location>
        <begin position="361"/>
        <end position="616"/>
    </location>
</feature>
<dbReference type="GO" id="GO:0098887">
    <property type="term" value="P:neurotransmitter receptor transport, endosome to postsynaptic membrane"/>
    <property type="evidence" value="ECO:0007669"/>
    <property type="project" value="TreeGrafter"/>
</dbReference>
<evidence type="ECO:0000313" key="3">
    <source>
        <dbReference type="Proteomes" id="UP001208570"/>
    </source>
</evidence>
<gene>
    <name evidence="2" type="ORF">LSH36_766g02001</name>
</gene>
<dbReference type="GO" id="GO:0099152">
    <property type="term" value="P:regulation of neurotransmitter receptor transport, endosome to postsynaptic membrane"/>
    <property type="evidence" value="ECO:0007669"/>
    <property type="project" value="TreeGrafter"/>
</dbReference>
<dbReference type="PANTHER" id="PTHR18978">
    <property type="entry name" value="GRIP-1 ASSOCIATED PROTEIN 1"/>
    <property type="match status" value="1"/>
</dbReference>
<keyword evidence="1" id="KW-0175">Coiled coil</keyword>
<evidence type="ECO:0008006" key="4">
    <source>
        <dbReference type="Google" id="ProtNLM"/>
    </source>
</evidence>
<evidence type="ECO:0000313" key="2">
    <source>
        <dbReference type="EMBL" id="KAK2144332.1"/>
    </source>
</evidence>
<sequence>MASALSEDEFHRMQLQLLELRTENYKVTDHCKRQERELNELRTLYETKDKELLKATKVINKSKKAREVELLELENDGLQRKLQTQEEEFRLQNETIMAELSQVIRTNEALEKEVESLKSFTGNKDVEQTEKLQDEIRRLQAQNSVLQKNLTACQGNHETELTKLRQTVVDMELQCLKLSGQRGSPVGQGSTDARTVEGEDDPEFLTYHQADGEEAQTDNCLPEDVLRGSDKTDHVSAVVSGLDNISIHVQLEEQSELISDLQLRLDTEQEEKKLIKEQMLQAEVEYKEKIKSLQDEVEKISEKFKKKQESLVQLQEEKELIYTELSNRIHEVEEVKDSEINKLKTNSIKLQEELSQCNMVLEEYEGKSATRIQELEQLINNLENRQLETQNVQFNQQLTTLNKQLIDLKKINDQLETQLKENQTMYNKKCEELEVAQQELDRQTQALQESHKVAEKRKSLLDELAIKYQEESDQHREQIKSMEETHNSEIDVLTERVDQLKVQVTDFDQIKQTTNDLRTQVNSLEKTKQWLERRLDEAEELLKETKKNHEESVNKQEEYYEKQIEKISEENDNKVKELTEQTEALRCELVEKNSQIEALKQEIKDKIEDKKICEKKGATMERLQEYLADTKSRQCNSVSSWNASILSRENTLMSPEDEAPPVSLTEENAELLKRITDLQQEKWMLEEKVSHLESSNSCMAEDLLQKTAVIEHYVMDSHIGEYDLETLSQEIVRLSKQVVIGSSKQTSGEQKSSE</sequence>
<dbReference type="GO" id="GO:0099158">
    <property type="term" value="P:regulation of recycling endosome localization within postsynapse"/>
    <property type="evidence" value="ECO:0007669"/>
    <property type="project" value="TreeGrafter"/>
</dbReference>
<dbReference type="GO" id="GO:0098978">
    <property type="term" value="C:glutamatergic synapse"/>
    <property type="evidence" value="ECO:0007669"/>
    <property type="project" value="TreeGrafter"/>
</dbReference>
<organism evidence="2 3">
    <name type="scientific">Paralvinella palmiformis</name>
    <dbReference type="NCBI Taxonomy" id="53620"/>
    <lineage>
        <taxon>Eukaryota</taxon>
        <taxon>Metazoa</taxon>
        <taxon>Spiralia</taxon>
        <taxon>Lophotrochozoa</taxon>
        <taxon>Annelida</taxon>
        <taxon>Polychaeta</taxon>
        <taxon>Sedentaria</taxon>
        <taxon>Canalipalpata</taxon>
        <taxon>Terebellida</taxon>
        <taxon>Terebelliformia</taxon>
        <taxon>Alvinellidae</taxon>
        <taxon>Paralvinella</taxon>
    </lineage>
</organism>
<dbReference type="GO" id="GO:1905244">
    <property type="term" value="P:regulation of modification of synaptic structure"/>
    <property type="evidence" value="ECO:0007669"/>
    <property type="project" value="TreeGrafter"/>
</dbReference>
<dbReference type="GO" id="GO:0098998">
    <property type="term" value="C:extrinsic component of postsynaptic early endosome membrane"/>
    <property type="evidence" value="ECO:0007669"/>
    <property type="project" value="TreeGrafter"/>
</dbReference>
<proteinExistence type="predicted"/>
<accession>A0AAD9J1G3</accession>
<name>A0AAD9J1G3_9ANNE</name>
<evidence type="ECO:0000256" key="1">
    <source>
        <dbReference type="SAM" id="Coils"/>
    </source>
</evidence>
<dbReference type="EMBL" id="JAODUP010000766">
    <property type="protein sequence ID" value="KAK2144332.1"/>
    <property type="molecule type" value="Genomic_DNA"/>
</dbReference>
<comment type="caution">
    <text evidence="2">The sequence shown here is derived from an EMBL/GenBank/DDBJ whole genome shotgun (WGS) entry which is preliminary data.</text>
</comment>
<feature type="coiled-coil region" evidence="1">
    <location>
        <begin position="251"/>
        <end position="317"/>
    </location>
</feature>
<dbReference type="Proteomes" id="UP001208570">
    <property type="component" value="Unassembled WGS sequence"/>
</dbReference>
<dbReference type="PANTHER" id="PTHR18978:SF1">
    <property type="entry name" value="GRIP1-ASSOCIATED PROTEIN 1"/>
    <property type="match status" value="1"/>
</dbReference>
<dbReference type="GO" id="GO:0098837">
    <property type="term" value="C:postsynaptic recycling endosome"/>
    <property type="evidence" value="ECO:0007669"/>
    <property type="project" value="TreeGrafter"/>
</dbReference>
<dbReference type="AlphaFoldDB" id="A0AAD9J1G3"/>
<dbReference type="InterPro" id="IPR026204">
    <property type="entry name" value="GRIPAP1"/>
</dbReference>